<evidence type="ECO:0000256" key="1">
    <source>
        <dbReference type="ARBA" id="ARBA00022734"/>
    </source>
</evidence>
<dbReference type="InterPro" id="IPR051379">
    <property type="entry name" value="C-type_Lectin_Receptor_IMM"/>
</dbReference>
<dbReference type="PANTHER" id="PTHR46746:SF9">
    <property type="entry name" value="CD209 ANTIGEN-LIKE PROTEIN C-LIKE"/>
    <property type="match status" value="1"/>
</dbReference>
<dbReference type="PANTHER" id="PTHR46746">
    <property type="entry name" value="KILLER CELL LECTIN-LIKE RECEPTOR SUBFAMILY F MEMBER 2"/>
    <property type="match status" value="1"/>
</dbReference>
<dbReference type="PROSITE" id="PS50041">
    <property type="entry name" value="C_TYPE_LECTIN_2"/>
    <property type="match status" value="1"/>
</dbReference>
<keyword evidence="2" id="KW-1015">Disulfide bond</keyword>
<dbReference type="InterPro" id="IPR016186">
    <property type="entry name" value="C-type_lectin-like/link_sf"/>
</dbReference>
<feature type="signal peptide" evidence="3">
    <location>
        <begin position="1"/>
        <end position="22"/>
    </location>
</feature>
<dbReference type="InterPro" id="IPR016187">
    <property type="entry name" value="CTDL_fold"/>
</dbReference>
<evidence type="ECO:0000256" key="3">
    <source>
        <dbReference type="SAM" id="SignalP"/>
    </source>
</evidence>
<dbReference type="AlphaFoldDB" id="A0AAY4C8X8"/>
<dbReference type="SUPFAM" id="SSF56436">
    <property type="entry name" value="C-type lectin-like"/>
    <property type="match status" value="1"/>
</dbReference>
<dbReference type="Proteomes" id="UP000694580">
    <property type="component" value="Chromosome 20"/>
</dbReference>
<keyword evidence="3" id="KW-0732">Signal</keyword>
<dbReference type="InterPro" id="IPR001304">
    <property type="entry name" value="C-type_lectin-like"/>
</dbReference>
<dbReference type="Ensembl" id="ENSDCDT00010036732.1">
    <property type="protein sequence ID" value="ENSDCDP00010029635.1"/>
    <property type="gene ID" value="ENSDCDG00010018895.1"/>
</dbReference>
<evidence type="ECO:0000313" key="6">
    <source>
        <dbReference type="Proteomes" id="UP000694580"/>
    </source>
</evidence>
<dbReference type="SMART" id="SM00034">
    <property type="entry name" value="CLECT"/>
    <property type="match status" value="1"/>
</dbReference>
<keyword evidence="1" id="KW-0430">Lectin</keyword>
<feature type="domain" description="C-type lectin" evidence="4">
    <location>
        <begin position="37"/>
        <end position="144"/>
    </location>
</feature>
<protein>
    <recommendedName>
        <fullName evidence="4">C-type lectin domain-containing protein</fullName>
    </recommendedName>
</protein>
<keyword evidence="6" id="KW-1185">Reference proteome</keyword>
<reference evidence="5" key="3">
    <citation type="submission" date="2025-09" db="UniProtKB">
        <authorList>
            <consortium name="Ensembl"/>
        </authorList>
    </citation>
    <scope>IDENTIFICATION</scope>
</reference>
<accession>A0AAY4C8X8</accession>
<evidence type="ECO:0000256" key="2">
    <source>
        <dbReference type="ARBA" id="ARBA00023157"/>
    </source>
</evidence>
<evidence type="ECO:0000313" key="5">
    <source>
        <dbReference type="Ensembl" id="ENSDCDP00010029635.1"/>
    </source>
</evidence>
<evidence type="ECO:0000259" key="4">
    <source>
        <dbReference type="PROSITE" id="PS50041"/>
    </source>
</evidence>
<organism evidence="5 6">
    <name type="scientific">Denticeps clupeoides</name>
    <name type="common">denticle herring</name>
    <dbReference type="NCBI Taxonomy" id="299321"/>
    <lineage>
        <taxon>Eukaryota</taxon>
        <taxon>Metazoa</taxon>
        <taxon>Chordata</taxon>
        <taxon>Craniata</taxon>
        <taxon>Vertebrata</taxon>
        <taxon>Euteleostomi</taxon>
        <taxon>Actinopterygii</taxon>
        <taxon>Neopterygii</taxon>
        <taxon>Teleostei</taxon>
        <taxon>Clupei</taxon>
        <taxon>Clupeiformes</taxon>
        <taxon>Denticipitoidei</taxon>
        <taxon>Denticipitidae</taxon>
        <taxon>Denticeps</taxon>
    </lineage>
</organism>
<sequence length="154" mass="17894">ALLIISILVLVIIITVSLLCESISCDCPDCEPGWEYLSGKCYFFSTDTHTWDESQKLCVSMKAHLFHTVKMDLSFLHQLMWVLFFWIGLTDKEHEGTWLWADNTSLVKRYKYKSGLTFYRNYMGGSFTGWVDTACNRNFRRICEKDSCNITNDA</sequence>
<dbReference type="Pfam" id="PF00059">
    <property type="entry name" value="Lectin_C"/>
    <property type="match status" value="1"/>
</dbReference>
<feature type="chain" id="PRO_5044265755" description="C-type lectin domain-containing protein" evidence="3">
    <location>
        <begin position="23"/>
        <end position="154"/>
    </location>
</feature>
<proteinExistence type="predicted"/>
<name>A0AAY4C8X8_9TELE</name>
<dbReference type="GO" id="GO:0030246">
    <property type="term" value="F:carbohydrate binding"/>
    <property type="evidence" value="ECO:0007669"/>
    <property type="project" value="UniProtKB-KW"/>
</dbReference>
<reference evidence="5 6" key="1">
    <citation type="submission" date="2020-06" db="EMBL/GenBank/DDBJ databases">
        <authorList>
            <consortium name="Wellcome Sanger Institute Data Sharing"/>
        </authorList>
    </citation>
    <scope>NUCLEOTIDE SEQUENCE [LARGE SCALE GENOMIC DNA]</scope>
</reference>
<dbReference type="Gene3D" id="3.10.100.10">
    <property type="entry name" value="Mannose-Binding Protein A, subunit A"/>
    <property type="match status" value="1"/>
</dbReference>
<reference evidence="5" key="2">
    <citation type="submission" date="2025-08" db="UniProtKB">
        <authorList>
            <consortium name="Ensembl"/>
        </authorList>
    </citation>
    <scope>IDENTIFICATION</scope>
</reference>